<comment type="caution">
    <text evidence="3">The sequence shown here is derived from an EMBL/GenBank/DDBJ whole genome shotgun (WGS) entry which is preliminary data.</text>
</comment>
<keyword evidence="2" id="KW-0472">Membrane</keyword>
<evidence type="ECO:0000313" key="3">
    <source>
        <dbReference type="EMBL" id="OZG49938.1"/>
    </source>
</evidence>
<sequence length="250" mass="26996">MSAQKTKELHTMKNEEGRQIQSEHSETVQVNGNSYPSDDSVITDPAHALGLVEAENRKLDALFASSGQNLYVTWGLVWVVAYLVLAISSLRNVGGPSGLAFTIYGLLLLAGVVVSIVCGVKSVHGRRGQSKVRGTVYGWSWCLAFVSGMFMCTGLVQRLNLSDDRIAILYNCIAVLIVGILYMSGSILDAFDLPMFLGGLLMLLMGMFMPFLSGTVGFFTMAVIGGGSFLLLAALVFRGRRGMGSTHTRR</sequence>
<proteinExistence type="predicted"/>
<organism evidence="3 4">
    <name type="scientific">Bombiscardovia coagulans</name>
    <dbReference type="NCBI Taxonomy" id="686666"/>
    <lineage>
        <taxon>Bacteria</taxon>
        <taxon>Bacillati</taxon>
        <taxon>Actinomycetota</taxon>
        <taxon>Actinomycetes</taxon>
        <taxon>Bifidobacteriales</taxon>
        <taxon>Bifidobacteriaceae</taxon>
        <taxon>Bombiscardovia</taxon>
    </lineage>
</organism>
<dbReference type="AlphaFoldDB" id="A0A261ESV5"/>
<protein>
    <submittedName>
        <fullName evidence="3">Uncharacterized protein</fullName>
    </submittedName>
</protein>
<name>A0A261ESV5_9BIFI</name>
<dbReference type="OrthoDB" id="3240366at2"/>
<keyword evidence="2" id="KW-1133">Transmembrane helix</keyword>
<keyword evidence="2" id="KW-0812">Transmembrane</keyword>
<evidence type="ECO:0000256" key="2">
    <source>
        <dbReference type="SAM" id="Phobius"/>
    </source>
</evidence>
<feature type="region of interest" description="Disordered" evidence="1">
    <location>
        <begin position="1"/>
        <end position="31"/>
    </location>
</feature>
<accession>A0A261ESV5</accession>
<keyword evidence="4" id="KW-1185">Reference proteome</keyword>
<feature type="transmembrane region" description="Helical" evidence="2">
    <location>
        <begin position="218"/>
        <end position="237"/>
    </location>
</feature>
<dbReference type="RefSeq" id="WP_094722493.1">
    <property type="nucleotide sequence ID" value="NZ_MWWS01000004.1"/>
</dbReference>
<feature type="transmembrane region" description="Helical" evidence="2">
    <location>
        <begin position="102"/>
        <end position="124"/>
    </location>
</feature>
<feature type="transmembrane region" description="Helical" evidence="2">
    <location>
        <begin position="195"/>
        <end position="212"/>
    </location>
</feature>
<reference evidence="3 4" key="1">
    <citation type="journal article" date="2017" name="BMC Genomics">
        <title>Comparative genomic and phylogenomic analyses of the Bifidobacteriaceae family.</title>
        <authorList>
            <person name="Lugli G.A."/>
            <person name="Milani C."/>
            <person name="Turroni F."/>
            <person name="Duranti S."/>
            <person name="Mancabelli L."/>
            <person name="Mangifesta M."/>
            <person name="Ferrario C."/>
            <person name="Modesto M."/>
            <person name="Mattarelli P."/>
            <person name="Jiri K."/>
            <person name="van Sinderen D."/>
            <person name="Ventura M."/>
        </authorList>
    </citation>
    <scope>NUCLEOTIDE SEQUENCE [LARGE SCALE GENOMIC DNA]</scope>
    <source>
        <strain evidence="3 4">DSM 22924</strain>
    </source>
</reference>
<feature type="compositionally biased region" description="Basic and acidic residues" evidence="1">
    <location>
        <begin position="1"/>
        <end position="26"/>
    </location>
</feature>
<evidence type="ECO:0000313" key="4">
    <source>
        <dbReference type="Proteomes" id="UP000216004"/>
    </source>
</evidence>
<feature type="transmembrane region" description="Helical" evidence="2">
    <location>
        <begin position="136"/>
        <end position="156"/>
    </location>
</feature>
<dbReference type="EMBL" id="MWWS01000004">
    <property type="protein sequence ID" value="OZG49938.1"/>
    <property type="molecule type" value="Genomic_DNA"/>
</dbReference>
<evidence type="ECO:0000256" key="1">
    <source>
        <dbReference type="SAM" id="MobiDB-lite"/>
    </source>
</evidence>
<feature type="transmembrane region" description="Helical" evidence="2">
    <location>
        <begin position="70"/>
        <end position="90"/>
    </location>
</feature>
<dbReference type="Proteomes" id="UP000216004">
    <property type="component" value="Unassembled WGS sequence"/>
</dbReference>
<gene>
    <name evidence="3" type="ORF">BOCO_0455</name>
</gene>
<feature type="transmembrane region" description="Helical" evidence="2">
    <location>
        <begin position="168"/>
        <end position="188"/>
    </location>
</feature>